<proteinExistence type="predicted"/>
<organism evidence="1 2">
    <name type="scientific">Aphis craccivora</name>
    <name type="common">Cowpea aphid</name>
    <dbReference type="NCBI Taxonomy" id="307492"/>
    <lineage>
        <taxon>Eukaryota</taxon>
        <taxon>Metazoa</taxon>
        <taxon>Ecdysozoa</taxon>
        <taxon>Arthropoda</taxon>
        <taxon>Hexapoda</taxon>
        <taxon>Insecta</taxon>
        <taxon>Pterygota</taxon>
        <taxon>Neoptera</taxon>
        <taxon>Paraneoptera</taxon>
        <taxon>Hemiptera</taxon>
        <taxon>Sternorrhyncha</taxon>
        <taxon>Aphidomorpha</taxon>
        <taxon>Aphidoidea</taxon>
        <taxon>Aphididae</taxon>
        <taxon>Aphidini</taxon>
        <taxon>Aphis</taxon>
        <taxon>Aphis</taxon>
    </lineage>
</organism>
<dbReference type="Proteomes" id="UP000478052">
    <property type="component" value="Unassembled WGS sequence"/>
</dbReference>
<evidence type="ECO:0000313" key="1">
    <source>
        <dbReference type="EMBL" id="KAF0750815.1"/>
    </source>
</evidence>
<keyword evidence="2" id="KW-1185">Reference proteome</keyword>
<sequence>MYRLFRVADEHRTFQQILWRTNPKENIKNVDPVVSEVIKRDFYMDDFLNGANSYEEACQLRNNLIKTMQSAGLELRKWSSNNINLIKDIPNNREGNKTKPISDDNSITKIL</sequence>
<evidence type="ECO:0000313" key="2">
    <source>
        <dbReference type="Proteomes" id="UP000478052"/>
    </source>
</evidence>
<protein>
    <submittedName>
        <fullName evidence="1">DUF1758 domain-containing protein</fullName>
    </submittedName>
</protein>
<gene>
    <name evidence="1" type="ORF">FWK35_00037686</name>
</gene>
<dbReference type="OrthoDB" id="6626266at2759"/>
<dbReference type="PANTHER" id="PTHR47331">
    <property type="entry name" value="PHD-TYPE DOMAIN-CONTAINING PROTEIN"/>
    <property type="match status" value="1"/>
</dbReference>
<comment type="caution">
    <text evidence="1">The sequence shown here is derived from an EMBL/GenBank/DDBJ whole genome shotgun (WGS) entry which is preliminary data.</text>
</comment>
<accession>A0A6G0Y8A6</accession>
<name>A0A6G0Y8A6_APHCR</name>
<dbReference type="EMBL" id="VUJU01005583">
    <property type="protein sequence ID" value="KAF0750815.1"/>
    <property type="molecule type" value="Genomic_DNA"/>
</dbReference>
<reference evidence="1 2" key="1">
    <citation type="submission" date="2019-08" db="EMBL/GenBank/DDBJ databases">
        <title>Whole genome of Aphis craccivora.</title>
        <authorList>
            <person name="Voronova N.V."/>
            <person name="Shulinski R.S."/>
            <person name="Bandarenka Y.V."/>
            <person name="Zhorov D.G."/>
            <person name="Warner D."/>
        </authorList>
    </citation>
    <scope>NUCLEOTIDE SEQUENCE [LARGE SCALE GENOMIC DNA]</scope>
    <source>
        <strain evidence="1">180601</strain>
        <tissue evidence="1">Whole Body</tissue>
    </source>
</reference>
<feature type="non-terminal residue" evidence="1">
    <location>
        <position position="111"/>
    </location>
</feature>
<dbReference type="AlphaFoldDB" id="A0A6G0Y8A6"/>